<keyword evidence="1" id="KW-1133">Transmembrane helix</keyword>
<reference evidence="2 3" key="1">
    <citation type="journal article" date="2013" name="Genome Announc.">
        <title>Complete Genome Sequence of the Thermophilic and Facultatively Chemolithoautotrophic Sulfate Reducer Archaeoglobus sulfaticallidus Strain PM70-1T.</title>
        <authorList>
            <person name="Stokke R."/>
            <person name="Hocking W.P."/>
            <person name="Steinsbu B.O."/>
            <person name="Steen I.H."/>
        </authorList>
    </citation>
    <scope>NUCLEOTIDE SEQUENCE [LARGE SCALE GENOMIC DNA]</scope>
    <source>
        <strain evidence="2">PM70-1</strain>
    </source>
</reference>
<proteinExistence type="predicted"/>
<sequence length="46" mass="5362">MKLLEGLIVVLAMIVPFFAIKSYDLSTYIYWCIVASLYLAYIAVRW</sequence>
<evidence type="ECO:0000313" key="2">
    <source>
        <dbReference type="EMBL" id="AGK61206.1"/>
    </source>
</evidence>
<dbReference type="KEGG" id="ast:Asulf_01208"/>
<dbReference type="OrthoDB" id="380534at2157"/>
<keyword evidence="3" id="KW-1185">Reference proteome</keyword>
<dbReference type="AlphaFoldDB" id="N0BKZ7"/>
<dbReference type="STRING" id="387631.Asulf_01208"/>
<evidence type="ECO:0000313" key="3">
    <source>
        <dbReference type="Proteomes" id="UP000013307"/>
    </source>
</evidence>
<dbReference type="EMBL" id="CP005290">
    <property type="protein sequence ID" value="AGK61206.1"/>
    <property type="molecule type" value="Genomic_DNA"/>
</dbReference>
<evidence type="ECO:0000256" key="1">
    <source>
        <dbReference type="SAM" id="Phobius"/>
    </source>
</evidence>
<feature type="transmembrane region" description="Helical" evidence="1">
    <location>
        <begin position="28"/>
        <end position="44"/>
    </location>
</feature>
<keyword evidence="1" id="KW-0812">Transmembrane</keyword>
<keyword evidence="1" id="KW-0472">Membrane</keyword>
<dbReference type="GeneID" id="54768324"/>
<feature type="transmembrane region" description="Helical" evidence="1">
    <location>
        <begin position="7"/>
        <end position="22"/>
    </location>
</feature>
<dbReference type="Proteomes" id="UP000013307">
    <property type="component" value="Chromosome"/>
</dbReference>
<dbReference type="RefSeq" id="WP_015590804.1">
    <property type="nucleotide sequence ID" value="NC_021169.1"/>
</dbReference>
<organism evidence="2 3">
    <name type="scientific">Archaeoglobus sulfaticallidus PM70-1</name>
    <dbReference type="NCBI Taxonomy" id="387631"/>
    <lineage>
        <taxon>Archaea</taxon>
        <taxon>Methanobacteriati</taxon>
        <taxon>Methanobacteriota</taxon>
        <taxon>Archaeoglobi</taxon>
        <taxon>Archaeoglobales</taxon>
        <taxon>Archaeoglobaceae</taxon>
        <taxon>Archaeoglobus</taxon>
    </lineage>
</organism>
<protein>
    <submittedName>
        <fullName evidence="2">Uncharacterized protein</fullName>
    </submittedName>
</protein>
<name>N0BKZ7_9EURY</name>
<gene>
    <name evidence="2" type="ORF">Asulf_01208</name>
</gene>
<accession>N0BKZ7</accession>
<dbReference type="HOGENOM" id="CLU_214684_0_0_2"/>